<evidence type="ECO:0000313" key="3">
    <source>
        <dbReference type="Proteomes" id="UP000256485"/>
    </source>
</evidence>
<gene>
    <name evidence="2" type="ORF">DFJ64_2849</name>
</gene>
<dbReference type="EMBL" id="QTUC01000001">
    <property type="protein sequence ID" value="REF37405.1"/>
    <property type="molecule type" value="Genomic_DNA"/>
</dbReference>
<keyword evidence="3" id="KW-1185">Reference proteome</keyword>
<dbReference type="PANTHER" id="PTHR12993">
    <property type="entry name" value="N-ACETYLGLUCOSAMINYL-PHOSPHATIDYLINOSITOL DE-N-ACETYLASE-RELATED"/>
    <property type="match status" value="1"/>
</dbReference>
<evidence type="ECO:0000313" key="2">
    <source>
        <dbReference type="EMBL" id="REF37405.1"/>
    </source>
</evidence>
<dbReference type="AlphaFoldDB" id="A0A3D9VE80"/>
<dbReference type="PANTHER" id="PTHR12993:SF28">
    <property type="entry name" value="LMBE FAMILY PROTEIN"/>
    <property type="match status" value="1"/>
</dbReference>
<keyword evidence="1" id="KW-0862">Zinc</keyword>
<organism evidence="2 3">
    <name type="scientific">Thermasporomyces composti</name>
    <dbReference type="NCBI Taxonomy" id="696763"/>
    <lineage>
        <taxon>Bacteria</taxon>
        <taxon>Bacillati</taxon>
        <taxon>Actinomycetota</taxon>
        <taxon>Actinomycetes</taxon>
        <taxon>Propionibacteriales</taxon>
        <taxon>Nocardioidaceae</taxon>
        <taxon>Thermasporomyces</taxon>
    </lineage>
</organism>
<reference evidence="2 3" key="1">
    <citation type="submission" date="2018-08" db="EMBL/GenBank/DDBJ databases">
        <title>Sequencing the genomes of 1000 actinobacteria strains.</title>
        <authorList>
            <person name="Klenk H.-P."/>
        </authorList>
    </citation>
    <scope>NUCLEOTIDE SEQUENCE [LARGE SCALE GENOMIC DNA]</scope>
    <source>
        <strain evidence="2 3">DSM 22891</strain>
    </source>
</reference>
<dbReference type="Gene3D" id="3.40.50.10320">
    <property type="entry name" value="LmbE-like"/>
    <property type="match status" value="1"/>
</dbReference>
<accession>A0A3D9VE80</accession>
<proteinExistence type="predicted"/>
<comment type="caution">
    <text evidence="2">The sequence shown here is derived from an EMBL/GenBank/DDBJ whole genome shotgun (WGS) entry which is preliminary data.</text>
</comment>
<dbReference type="SUPFAM" id="SSF102588">
    <property type="entry name" value="LmbE-like"/>
    <property type="match status" value="1"/>
</dbReference>
<dbReference type="InterPro" id="IPR024078">
    <property type="entry name" value="LmbE-like_dom_sf"/>
</dbReference>
<dbReference type="InterPro" id="IPR003737">
    <property type="entry name" value="GlcNAc_PI_deacetylase-related"/>
</dbReference>
<dbReference type="GO" id="GO:0016811">
    <property type="term" value="F:hydrolase activity, acting on carbon-nitrogen (but not peptide) bonds, in linear amides"/>
    <property type="evidence" value="ECO:0007669"/>
    <property type="project" value="TreeGrafter"/>
</dbReference>
<sequence>MASVLPDSEISRVLVVAAHPDDIDFGAAGTVARWTDAGLDVVYCICTDGQAGGFDPTLPRSQIGAIRRAEQRAAAAQVGVRDVRFLGFVDGELEVTQDLIRALTKVIREVRPERMLIPSPERDWNLLPRSHPDHLAAGEAAIRAIYPAARNPFAFPDLAASGLAPWTVRETWLSAHPTANHAVDVTDTFDRKMAALLSHASQHPEPDQLEPRVRGWLAATAERMGLPRGRLAEEFFVVATG</sequence>
<dbReference type="Pfam" id="PF02585">
    <property type="entry name" value="PIG-L"/>
    <property type="match status" value="1"/>
</dbReference>
<protein>
    <submittedName>
        <fullName evidence="2">LmbE family N-acetylglucosaminyl deacetylase</fullName>
    </submittedName>
</protein>
<evidence type="ECO:0000256" key="1">
    <source>
        <dbReference type="ARBA" id="ARBA00022833"/>
    </source>
</evidence>
<dbReference type="Proteomes" id="UP000256485">
    <property type="component" value="Unassembled WGS sequence"/>
</dbReference>
<name>A0A3D9VE80_THECX</name>
<dbReference type="RefSeq" id="WP_115850871.1">
    <property type="nucleotide sequence ID" value="NZ_QTUC01000001.1"/>
</dbReference>
<dbReference type="GO" id="GO:0016137">
    <property type="term" value="P:glycoside metabolic process"/>
    <property type="evidence" value="ECO:0007669"/>
    <property type="project" value="UniProtKB-ARBA"/>
</dbReference>
<dbReference type="OrthoDB" id="3514174at2"/>